<evidence type="ECO:0000313" key="2">
    <source>
        <dbReference type="EMBL" id="AUM12738.1"/>
    </source>
</evidence>
<evidence type="ECO:0000313" key="3">
    <source>
        <dbReference type="Proteomes" id="UP000235116"/>
    </source>
</evidence>
<reference evidence="3" key="1">
    <citation type="submission" date="2017-08" db="EMBL/GenBank/DDBJ databases">
        <title>Direct submision.</title>
        <authorList>
            <person name="Kim S.-J."/>
            <person name="Rhee S.-K."/>
        </authorList>
    </citation>
    <scope>NUCLEOTIDE SEQUENCE [LARGE SCALE GENOMIC DNA]</scope>
    <source>
        <strain evidence="3">GI5</strain>
    </source>
</reference>
<proteinExistence type="predicted"/>
<dbReference type="Proteomes" id="UP000235116">
    <property type="component" value="Chromosome"/>
</dbReference>
<gene>
    <name evidence="2" type="ORF">Kalk_10050</name>
</gene>
<dbReference type="EMBL" id="CP022684">
    <property type="protein sequence ID" value="AUM12738.1"/>
    <property type="molecule type" value="Genomic_DNA"/>
</dbReference>
<dbReference type="Gene3D" id="2.60.120.650">
    <property type="entry name" value="Cupin"/>
    <property type="match status" value="1"/>
</dbReference>
<accession>A0A2K9LK70</accession>
<dbReference type="PANTHER" id="PTHR12461:SF105">
    <property type="entry name" value="HYPOXIA-INDUCIBLE FACTOR 1-ALPHA INHIBITOR"/>
    <property type="match status" value="1"/>
</dbReference>
<dbReference type="PANTHER" id="PTHR12461">
    <property type="entry name" value="HYPOXIA-INDUCIBLE FACTOR 1 ALPHA INHIBITOR-RELATED"/>
    <property type="match status" value="1"/>
</dbReference>
<dbReference type="SMART" id="SM00558">
    <property type="entry name" value="JmjC"/>
    <property type="match status" value="1"/>
</dbReference>
<feature type="domain" description="JmjC" evidence="1">
    <location>
        <begin position="133"/>
        <end position="283"/>
    </location>
</feature>
<dbReference type="Pfam" id="PF13621">
    <property type="entry name" value="Cupin_8"/>
    <property type="match status" value="1"/>
</dbReference>
<protein>
    <recommendedName>
        <fullName evidence="1">JmjC domain-containing protein</fullName>
    </recommendedName>
</protein>
<organism evidence="2 3">
    <name type="scientific">Ketobacter alkanivorans</name>
    <dbReference type="NCBI Taxonomy" id="1917421"/>
    <lineage>
        <taxon>Bacteria</taxon>
        <taxon>Pseudomonadati</taxon>
        <taxon>Pseudomonadota</taxon>
        <taxon>Gammaproteobacteria</taxon>
        <taxon>Pseudomonadales</taxon>
        <taxon>Ketobacteraceae</taxon>
        <taxon>Ketobacter</taxon>
    </lineage>
</organism>
<keyword evidence="3" id="KW-1185">Reference proteome</keyword>
<dbReference type="InterPro" id="IPR003347">
    <property type="entry name" value="JmjC_dom"/>
</dbReference>
<dbReference type="PROSITE" id="PS51184">
    <property type="entry name" value="JMJC"/>
    <property type="match status" value="1"/>
</dbReference>
<name>A0A2K9LK70_9GAMM</name>
<evidence type="ECO:0000259" key="1">
    <source>
        <dbReference type="PROSITE" id="PS51184"/>
    </source>
</evidence>
<dbReference type="KEGG" id="kak:Kalk_10050"/>
<dbReference type="InterPro" id="IPR041667">
    <property type="entry name" value="Cupin_8"/>
</dbReference>
<dbReference type="SUPFAM" id="SSF51197">
    <property type="entry name" value="Clavaminate synthase-like"/>
    <property type="match status" value="1"/>
</dbReference>
<dbReference type="AlphaFoldDB" id="A0A2K9LK70"/>
<sequence>MVAPALLEIWVAEIGVVMGKTVVLEELLQGELIERVHASEFTRRRFIQDFFMRSKPLIIEGATADWKASSWTLDNVSQYIPDQSVSVRNKPDGVLFDANSMAHEAVDIPLHQYLHLLRSGKNETPMYLAQTNLAGLLSNPEIYAPRFKYLRRADYLLQTNVWIGTPGLATPCHYDFAHNFYHQICGHKHITLFSPEDSARLYPNPKIPAISLVDVASPDAEKFPDFKNTRPLQFVVGPGDSVFIPAGWWHYVASTYDNNISINQWYLRLWSRNTHQLKMIPPMIAHGVKHLLAARKR</sequence>